<evidence type="ECO:0000313" key="11">
    <source>
        <dbReference type="Proteomes" id="UP000295937"/>
    </source>
</evidence>
<reference evidence="10 11" key="1">
    <citation type="journal article" date="2018" name="Genome Biol. Evol.">
        <title>Cladogenesis and Genomic Streamlining in Extracellular Endosymbionts of Tropical Stink Bugs.</title>
        <authorList>
            <person name="Otero-Bravo A."/>
            <person name="Goffredi S."/>
            <person name="Sabree Z.L."/>
        </authorList>
    </citation>
    <scope>NUCLEOTIDE SEQUENCE [LARGE SCALE GENOMIC DNA]</scope>
    <source>
        <strain evidence="10 11">SoEO</strain>
    </source>
</reference>
<dbReference type="EC" id="3.5.4.33" evidence="8"/>
<dbReference type="OrthoDB" id="9802676at2"/>
<keyword evidence="4 8" id="KW-0479">Metal-binding</keyword>
<dbReference type="HAMAP" id="MF_00972">
    <property type="entry name" value="tRNA_aden_deaminase"/>
    <property type="match status" value="1"/>
</dbReference>
<evidence type="ECO:0000256" key="2">
    <source>
        <dbReference type="ARBA" id="ARBA00011738"/>
    </source>
</evidence>
<feature type="binding site" evidence="8">
    <location>
        <position position="83"/>
    </location>
    <ligand>
        <name>Zn(2+)</name>
        <dbReference type="ChEBI" id="CHEBI:29105"/>
        <note>catalytic</note>
    </ligand>
</feature>
<evidence type="ECO:0000256" key="1">
    <source>
        <dbReference type="ARBA" id="ARBA00010669"/>
    </source>
</evidence>
<feature type="domain" description="CMP/dCMP-type deaminase" evidence="9">
    <location>
        <begin position="2"/>
        <end position="113"/>
    </location>
</feature>
<comment type="catalytic activity">
    <reaction evidence="7 8">
        <text>adenosine(34) in tRNA + H2O + H(+) = inosine(34) in tRNA + NH4(+)</text>
        <dbReference type="Rhea" id="RHEA:43168"/>
        <dbReference type="Rhea" id="RHEA-COMP:10373"/>
        <dbReference type="Rhea" id="RHEA-COMP:10374"/>
        <dbReference type="ChEBI" id="CHEBI:15377"/>
        <dbReference type="ChEBI" id="CHEBI:15378"/>
        <dbReference type="ChEBI" id="CHEBI:28938"/>
        <dbReference type="ChEBI" id="CHEBI:74411"/>
        <dbReference type="ChEBI" id="CHEBI:82852"/>
        <dbReference type="EC" id="3.5.4.33"/>
    </reaction>
</comment>
<dbReference type="InterPro" id="IPR002125">
    <property type="entry name" value="CMP_dCMP_dom"/>
</dbReference>
<dbReference type="Proteomes" id="UP000295937">
    <property type="component" value="Unassembled WGS sequence"/>
</dbReference>
<protein>
    <recommendedName>
        <fullName evidence="8">tRNA-specific adenosine deaminase</fullName>
        <ecNumber evidence="8">3.5.4.33</ecNumber>
    </recommendedName>
</protein>
<evidence type="ECO:0000256" key="6">
    <source>
        <dbReference type="ARBA" id="ARBA00022833"/>
    </source>
</evidence>
<comment type="caution">
    <text evidence="10">The sequence shown here is derived from an EMBL/GenBank/DDBJ whole genome shotgun (WGS) entry which is preliminary data.</text>
</comment>
<proteinExistence type="inferred from homology"/>
<dbReference type="EMBL" id="PDKR01000001">
    <property type="protein sequence ID" value="PPI88933.1"/>
    <property type="molecule type" value="Genomic_DNA"/>
</dbReference>
<dbReference type="AlphaFoldDB" id="A0A2P5T300"/>
<evidence type="ECO:0000256" key="7">
    <source>
        <dbReference type="ARBA" id="ARBA00048045"/>
    </source>
</evidence>
<dbReference type="InterPro" id="IPR028883">
    <property type="entry name" value="tRNA_aden_deaminase"/>
</dbReference>
<evidence type="ECO:0000256" key="4">
    <source>
        <dbReference type="ARBA" id="ARBA00022723"/>
    </source>
</evidence>
<dbReference type="GO" id="GO:0002100">
    <property type="term" value="P:tRNA wobble adenosine to inosine editing"/>
    <property type="evidence" value="ECO:0007669"/>
    <property type="project" value="UniProtKB-UniRule"/>
</dbReference>
<comment type="function">
    <text evidence="8">Catalyzes the deamination of adenosine to inosine at the wobble position 34 of tRNA(Arg2).</text>
</comment>
<name>A0A2P5T300_9GAMM</name>
<sequence length="154" mass="17334">MKKDEYWMRYAINMANIAFKEGEVPVGALLVKNNKIIGKGWNRSISQNDPSAHAEIIAIREAGKTLKNYRLLNTTLYVTLEPCTMCAGALVHSRIERLVYGIDDMKTGAVQSVLNVLNYSGINHKIKLTKGVLSKECLSLLNDFFYLVRKSKII</sequence>
<dbReference type="NCBIfam" id="NF008113">
    <property type="entry name" value="PRK10860.1"/>
    <property type="match status" value="1"/>
</dbReference>
<evidence type="ECO:0000256" key="3">
    <source>
        <dbReference type="ARBA" id="ARBA00022694"/>
    </source>
</evidence>
<dbReference type="PROSITE" id="PS51747">
    <property type="entry name" value="CYT_DCMP_DEAMINASES_2"/>
    <property type="match status" value="1"/>
</dbReference>
<evidence type="ECO:0000313" key="10">
    <source>
        <dbReference type="EMBL" id="PPI88933.1"/>
    </source>
</evidence>
<keyword evidence="5 8" id="KW-0378">Hydrolase</keyword>
<comment type="subunit">
    <text evidence="2 8">Homodimer.</text>
</comment>
<dbReference type="GO" id="GO:0052717">
    <property type="term" value="F:tRNA-specific adenosine-34 deaminase activity"/>
    <property type="evidence" value="ECO:0007669"/>
    <property type="project" value="UniProtKB-UniRule"/>
</dbReference>
<keyword evidence="6 8" id="KW-0862">Zinc</keyword>
<comment type="cofactor">
    <cofactor evidence="8">
        <name>Zn(2+)</name>
        <dbReference type="ChEBI" id="CHEBI:29105"/>
    </cofactor>
    <text evidence="8">Binds 1 zinc ion per subunit.</text>
</comment>
<dbReference type="PROSITE" id="PS00903">
    <property type="entry name" value="CYT_DCMP_DEAMINASES_1"/>
    <property type="match status" value="1"/>
</dbReference>
<evidence type="ECO:0000259" key="9">
    <source>
        <dbReference type="PROSITE" id="PS51747"/>
    </source>
</evidence>
<dbReference type="CDD" id="cd01285">
    <property type="entry name" value="nucleoside_deaminase"/>
    <property type="match status" value="1"/>
</dbReference>
<organism evidence="10 11">
    <name type="scientific">Candidatus Pantoea edessiphila</name>
    <dbReference type="NCBI Taxonomy" id="2044610"/>
    <lineage>
        <taxon>Bacteria</taxon>
        <taxon>Pseudomonadati</taxon>
        <taxon>Pseudomonadota</taxon>
        <taxon>Gammaproteobacteria</taxon>
        <taxon>Enterobacterales</taxon>
        <taxon>Erwiniaceae</taxon>
        <taxon>Pantoea</taxon>
    </lineage>
</organism>
<dbReference type="RefSeq" id="WP_136132360.1">
    <property type="nucleotide sequence ID" value="NZ_PDKR01000001.1"/>
</dbReference>
<dbReference type="GO" id="GO:0008270">
    <property type="term" value="F:zinc ion binding"/>
    <property type="evidence" value="ECO:0007669"/>
    <property type="project" value="UniProtKB-UniRule"/>
</dbReference>
<evidence type="ECO:0000256" key="5">
    <source>
        <dbReference type="ARBA" id="ARBA00022801"/>
    </source>
</evidence>
<evidence type="ECO:0000256" key="8">
    <source>
        <dbReference type="HAMAP-Rule" id="MF_00972"/>
    </source>
</evidence>
<gene>
    <name evidence="8" type="primary">tadA</name>
    <name evidence="10" type="ORF">CRV09_01370</name>
</gene>
<feature type="binding site" evidence="8">
    <location>
        <position position="86"/>
    </location>
    <ligand>
        <name>Zn(2+)</name>
        <dbReference type="ChEBI" id="CHEBI:29105"/>
        <note>catalytic</note>
    </ligand>
</feature>
<feature type="active site" description="Proton donor" evidence="8">
    <location>
        <position position="55"/>
    </location>
</feature>
<dbReference type="Gene3D" id="3.40.140.10">
    <property type="entry name" value="Cytidine Deaminase, domain 2"/>
    <property type="match status" value="1"/>
</dbReference>
<accession>A0A2P5T300</accession>
<feature type="binding site" evidence="8">
    <location>
        <position position="53"/>
    </location>
    <ligand>
        <name>Zn(2+)</name>
        <dbReference type="ChEBI" id="CHEBI:29105"/>
        <note>catalytic</note>
    </ligand>
</feature>
<dbReference type="Pfam" id="PF00383">
    <property type="entry name" value="dCMP_cyt_deam_1"/>
    <property type="match status" value="1"/>
</dbReference>
<dbReference type="InterPro" id="IPR016192">
    <property type="entry name" value="APOBEC/CMP_deaminase_Zn-bd"/>
</dbReference>
<dbReference type="InterPro" id="IPR016193">
    <property type="entry name" value="Cytidine_deaminase-like"/>
</dbReference>
<dbReference type="PANTHER" id="PTHR11079">
    <property type="entry name" value="CYTOSINE DEAMINASE FAMILY MEMBER"/>
    <property type="match status" value="1"/>
</dbReference>
<dbReference type="SUPFAM" id="SSF53927">
    <property type="entry name" value="Cytidine deaminase-like"/>
    <property type="match status" value="1"/>
</dbReference>
<dbReference type="FunFam" id="3.40.140.10:FF:000005">
    <property type="entry name" value="tRNA-specific adenosine deaminase"/>
    <property type="match status" value="1"/>
</dbReference>
<keyword evidence="3 8" id="KW-0819">tRNA processing</keyword>
<dbReference type="PANTHER" id="PTHR11079:SF202">
    <property type="entry name" value="TRNA-SPECIFIC ADENOSINE DEAMINASE"/>
    <property type="match status" value="1"/>
</dbReference>
<comment type="similarity">
    <text evidence="1">Belongs to the cytidine and deoxycytidylate deaminase family. ADAT2 subfamily.</text>
</comment>